<dbReference type="OrthoDB" id="421993at2759"/>
<dbReference type="GO" id="GO:0005789">
    <property type="term" value="C:endoplasmic reticulum membrane"/>
    <property type="evidence" value="ECO:0007669"/>
    <property type="project" value="UniProtKB-SubCell"/>
</dbReference>
<evidence type="ECO:0000313" key="14">
    <source>
        <dbReference type="EMBL" id="KAJ5207839.1"/>
    </source>
</evidence>
<feature type="transmembrane region" description="Helical" evidence="12">
    <location>
        <begin position="270"/>
        <end position="292"/>
    </location>
</feature>
<feature type="transmembrane region" description="Helical" evidence="12">
    <location>
        <begin position="53"/>
        <end position="73"/>
    </location>
</feature>
<feature type="transmembrane region" description="Helical" evidence="12">
    <location>
        <begin position="441"/>
        <end position="459"/>
    </location>
</feature>
<feature type="region of interest" description="Disordered" evidence="11">
    <location>
        <begin position="101"/>
        <end position="121"/>
    </location>
</feature>
<feature type="transmembrane region" description="Helical" evidence="12">
    <location>
        <begin position="351"/>
        <end position="375"/>
    </location>
</feature>
<comment type="caution">
    <text evidence="14">The sequence shown here is derived from an EMBL/GenBank/DDBJ whole genome shotgun (WGS) entry which is preliminary data.</text>
</comment>
<name>A0A9W9MUL6_9EURO</name>
<comment type="function">
    <text evidence="1">Probable acetyltransferase, which acetylates the inositol ring of phosphatidylinositol during biosynthesis of GPI-anchor.</text>
</comment>
<dbReference type="InterPro" id="IPR036928">
    <property type="entry name" value="AS_sf"/>
</dbReference>
<dbReference type="Pfam" id="PF01425">
    <property type="entry name" value="Amidase"/>
    <property type="match status" value="1"/>
</dbReference>
<evidence type="ECO:0000256" key="7">
    <source>
        <dbReference type="ARBA" id="ARBA00022502"/>
    </source>
</evidence>
<evidence type="ECO:0000256" key="4">
    <source>
        <dbReference type="ARBA" id="ARBA00007559"/>
    </source>
</evidence>
<dbReference type="GO" id="GO:0032216">
    <property type="term" value="F:glucosaminyl-phosphatidylinositol O-acyltransferase activity"/>
    <property type="evidence" value="ECO:0007669"/>
    <property type="project" value="TreeGrafter"/>
</dbReference>
<evidence type="ECO:0000256" key="10">
    <source>
        <dbReference type="ARBA" id="ARBA00023136"/>
    </source>
</evidence>
<organism evidence="14 15">
    <name type="scientific">Penicillium cf. viridicatum</name>
    <dbReference type="NCBI Taxonomy" id="2972119"/>
    <lineage>
        <taxon>Eukaryota</taxon>
        <taxon>Fungi</taxon>
        <taxon>Dikarya</taxon>
        <taxon>Ascomycota</taxon>
        <taxon>Pezizomycotina</taxon>
        <taxon>Eurotiomycetes</taxon>
        <taxon>Eurotiomycetidae</taxon>
        <taxon>Eurotiales</taxon>
        <taxon>Aspergillaceae</taxon>
        <taxon>Penicillium</taxon>
    </lineage>
</organism>
<sequence length="1096" mass="119143">MDPSYKARKEAFVSNLAGSTILEINAVTLVASTSVLLWSALQSRLSFFTPYGPAALATDFILNVLAILFATTAYSSAPLLLNIFLVSPAVLLFLTRNSLRTPQKAKPPRKSKAKNESSQEEQQALPIHPFLTTYRAAMMIVTCIAILAVDFRAFPRRFAKVENWGTSLMDLGVGSFVFSAGVVSARAVLKGRNSKSPRLALHKRLIGSARHSIPLLVLGLIRLWSVKGLDYAEHVTEYGVHWNFFFTLGFLPPFVELFDSLTTLIPSYEVLALGIAVLYQVALESTDLKGYILVSPRGPDLLSKNREGVFSFIGYFAIFLAGRGVGVRIIPRGTSTTKSPQKARNSVLMQLVLQGMFWSTMFFFNSTYAFGYGANIPVSRRLANMPYVLWVSAFNSAQLFLFCLTETVFFPAVHRATSREGEAEQTTFATSRILHAFNRGGLALFLIANLLTGAVNLSIPTLDLNTPQAMGILVVYAARSATNTMPTNERSFLNYPPPREGPNVPYKYEDQVLPVFRGMPLTIGATLIHNIGFIQSHFWRNAGFGVIREIPHLGQYAGRYDPTVIPVDNISQAESAAKTASATVERRKGDYGYYTSADYHALYLSGELTPIAVIETLLPLVRRDTHPPGKHSTAFLESQAELIRAAAEESTERYKNGQSLGPLDGVPVAVKDEVHLTGYKRTLGSKLDFKHGTDATSWCVKQWLDAGAIVIGKTSMHEIGLDTNNNNPIYGTPRNPHNKEYYCGGSSGGSGYAVGAGLVPIALGADGGGSIRVPSSFCGIWGLKPSHGRVSGAPSQSLAPTVGVIGPMAASIDDLALAYRIMATPAPASEDSISSQFPYPVPQHSEAKRTKTIGIVRDWNDRAEGPVRAALDRALDYYREQGYDVVNITIPYLPEGQRAHALTIMAEIASGVDANKIRQLTAPNKVLVSMGMYQITAQDLLASQRLRNLLMTHLAHLFKTHPGLLIVSPTTPIPGWHIDGGEADLSRGLSDAKSSVRNMEYVWLANFTGCPSISCPVGYTPDGGVPIGLMAMSEWGTEEGLIAFARDGEPILGLDSGSPSLEENRIDSASKGLRTPSDDLSVWEDIIAQAKEKISK</sequence>
<evidence type="ECO:0000256" key="9">
    <source>
        <dbReference type="ARBA" id="ARBA00022989"/>
    </source>
</evidence>
<evidence type="ECO:0000256" key="1">
    <source>
        <dbReference type="ARBA" id="ARBA00002531"/>
    </source>
</evidence>
<comment type="similarity">
    <text evidence="5">Belongs to the amidase family.</text>
</comment>
<feature type="transmembrane region" description="Helical" evidence="12">
    <location>
        <begin position="387"/>
        <end position="410"/>
    </location>
</feature>
<evidence type="ECO:0000256" key="2">
    <source>
        <dbReference type="ARBA" id="ARBA00004477"/>
    </source>
</evidence>
<reference evidence="14" key="1">
    <citation type="submission" date="2022-11" db="EMBL/GenBank/DDBJ databases">
        <authorList>
            <person name="Petersen C."/>
        </authorList>
    </citation>
    <scope>NUCLEOTIDE SEQUENCE</scope>
    <source>
        <strain evidence="14">IBT 20477</strain>
    </source>
</reference>
<evidence type="ECO:0000256" key="5">
    <source>
        <dbReference type="ARBA" id="ARBA00009199"/>
    </source>
</evidence>
<feature type="transmembrane region" description="Helical" evidence="12">
    <location>
        <begin position="238"/>
        <end position="258"/>
    </location>
</feature>
<evidence type="ECO:0000256" key="12">
    <source>
        <dbReference type="SAM" id="Phobius"/>
    </source>
</evidence>
<dbReference type="AlphaFoldDB" id="A0A9W9MUL6"/>
<dbReference type="EMBL" id="JAPQKQ010000002">
    <property type="protein sequence ID" value="KAJ5207839.1"/>
    <property type="molecule type" value="Genomic_DNA"/>
</dbReference>
<dbReference type="Pfam" id="PF06423">
    <property type="entry name" value="GWT1"/>
    <property type="match status" value="1"/>
</dbReference>
<feature type="transmembrane region" description="Helical" evidence="12">
    <location>
        <begin position="209"/>
        <end position="226"/>
    </location>
</feature>
<comment type="pathway">
    <text evidence="3">Glycolipid biosynthesis; glycosylphosphatidylinositol-anchor biosynthesis.</text>
</comment>
<dbReference type="PROSITE" id="PS00571">
    <property type="entry name" value="AMIDASES"/>
    <property type="match status" value="1"/>
</dbReference>
<dbReference type="SUPFAM" id="SSF75304">
    <property type="entry name" value="Amidase signature (AS) enzymes"/>
    <property type="match status" value="1"/>
</dbReference>
<dbReference type="InterPro" id="IPR020556">
    <property type="entry name" value="Amidase_CS"/>
</dbReference>
<keyword evidence="8 12" id="KW-0812">Transmembrane</keyword>
<feature type="transmembrane region" description="Helical" evidence="12">
    <location>
        <begin position="20"/>
        <end position="41"/>
    </location>
</feature>
<protein>
    <recommendedName>
        <fullName evidence="6">GPI-anchored wall transfer protein 1</fullName>
    </recommendedName>
</protein>
<keyword evidence="7" id="KW-0337">GPI-anchor biosynthesis</keyword>
<keyword evidence="9 12" id="KW-1133">Transmembrane helix</keyword>
<feature type="transmembrane region" description="Helical" evidence="12">
    <location>
        <begin position="171"/>
        <end position="189"/>
    </location>
</feature>
<evidence type="ECO:0000313" key="15">
    <source>
        <dbReference type="Proteomes" id="UP001150942"/>
    </source>
</evidence>
<dbReference type="Gene3D" id="3.90.1300.10">
    <property type="entry name" value="Amidase signature (AS) domain"/>
    <property type="match status" value="1"/>
</dbReference>
<evidence type="ECO:0000259" key="13">
    <source>
        <dbReference type="Pfam" id="PF01425"/>
    </source>
</evidence>
<dbReference type="InterPro" id="IPR009447">
    <property type="entry name" value="PIGW/GWT1"/>
</dbReference>
<dbReference type="Proteomes" id="UP001150942">
    <property type="component" value="Unassembled WGS sequence"/>
</dbReference>
<dbReference type="GO" id="GO:0006506">
    <property type="term" value="P:GPI anchor biosynthetic process"/>
    <property type="evidence" value="ECO:0007669"/>
    <property type="project" value="UniProtKB-KW"/>
</dbReference>
<dbReference type="InterPro" id="IPR023631">
    <property type="entry name" value="Amidase_dom"/>
</dbReference>
<feature type="transmembrane region" description="Helical" evidence="12">
    <location>
        <begin position="132"/>
        <end position="151"/>
    </location>
</feature>
<comment type="subcellular location">
    <subcellularLocation>
        <location evidence="2">Endoplasmic reticulum membrane</location>
        <topology evidence="2">Multi-pass membrane protein</topology>
    </subcellularLocation>
</comment>
<dbReference type="GO" id="GO:0072659">
    <property type="term" value="P:protein localization to plasma membrane"/>
    <property type="evidence" value="ECO:0007669"/>
    <property type="project" value="TreeGrafter"/>
</dbReference>
<reference evidence="14" key="2">
    <citation type="journal article" date="2023" name="IMA Fungus">
        <title>Comparative genomic study of the Penicillium genus elucidates a diverse pangenome and 15 lateral gene transfer events.</title>
        <authorList>
            <person name="Petersen C."/>
            <person name="Sorensen T."/>
            <person name="Nielsen M.R."/>
            <person name="Sondergaard T.E."/>
            <person name="Sorensen J.L."/>
            <person name="Fitzpatrick D.A."/>
            <person name="Frisvad J.C."/>
            <person name="Nielsen K.L."/>
        </authorList>
    </citation>
    <scope>NUCLEOTIDE SEQUENCE</scope>
    <source>
        <strain evidence="14">IBT 20477</strain>
    </source>
</reference>
<dbReference type="PANTHER" id="PTHR20661">
    <property type="entry name" value="PHOSPHATIDYLINOSITOL-GLYCAN BIOSYNTHESIS CLASS W PROTEIN"/>
    <property type="match status" value="1"/>
</dbReference>
<keyword evidence="10 12" id="KW-0472">Membrane</keyword>
<evidence type="ECO:0000256" key="11">
    <source>
        <dbReference type="SAM" id="MobiDB-lite"/>
    </source>
</evidence>
<feature type="transmembrane region" description="Helical" evidence="12">
    <location>
        <begin position="312"/>
        <end position="330"/>
    </location>
</feature>
<comment type="similarity">
    <text evidence="4">Belongs to the PIGW family.</text>
</comment>
<evidence type="ECO:0000256" key="6">
    <source>
        <dbReference type="ARBA" id="ARBA00014495"/>
    </source>
</evidence>
<evidence type="ECO:0000256" key="3">
    <source>
        <dbReference type="ARBA" id="ARBA00004687"/>
    </source>
</evidence>
<evidence type="ECO:0000256" key="8">
    <source>
        <dbReference type="ARBA" id="ARBA00022692"/>
    </source>
</evidence>
<dbReference type="PANTHER" id="PTHR20661:SF0">
    <property type="entry name" value="PHOSPHATIDYLINOSITOL-GLYCAN BIOSYNTHESIS CLASS W PROTEIN"/>
    <property type="match status" value="1"/>
</dbReference>
<feature type="region of interest" description="Disordered" evidence="11">
    <location>
        <begin position="1054"/>
        <end position="1073"/>
    </location>
</feature>
<feature type="domain" description="Amidase" evidence="13">
    <location>
        <begin position="634"/>
        <end position="1041"/>
    </location>
</feature>
<proteinExistence type="inferred from homology"/>
<keyword evidence="15" id="KW-1185">Reference proteome</keyword>
<gene>
    <name evidence="14" type="ORF">N7449_002218</name>
</gene>
<accession>A0A9W9MUL6</accession>